<feature type="domain" description="Hydantoinase B/oxoprolinase" evidence="1">
    <location>
        <begin position="1"/>
        <end position="99"/>
    </location>
</feature>
<gene>
    <name evidence="2" type="ORF">LCGC14_2928510</name>
</gene>
<dbReference type="InterPro" id="IPR045079">
    <property type="entry name" value="Oxoprolinase-like"/>
</dbReference>
<dbReference type="GO" id="GO:0017168">
    <property type="term" value="F:5-oxoprolinase (ATP-hydrolyzing) activity"/>
    <property type="evidence" value="ECO:0007669"/>
    <property type="project" value="TreeGrafter"/>
</dbReference>
<dbReference type="GO" id="GO:0005829">
    <property type="term" value="C:cytosol"/>
    <property type="evidence" value="ECO:0007669"/>
    <property type="project" value="TreeGrafter"/>
</dbReference>
<organism evidence="2">
    <name type="scientific">marine sediment metagenome</name>
    <dbReference type="NCBI Taxonomy" id="412755"/>
    <lineage>
        <taxon>unclassified sequences</taxon>
        <taxon>metagenomes</taxon>
        <taxon>ecological metagenomes</taxon>
    </lineage>
</organism>
<dbReference type="AlphaFoldDB" id="A0A0F8XM19"/>
<dbReference type="PANTHER" id="PTHR11365">
    <property type="entry name" value="5-OXOPROLINASE RELATED"/>
    <property type="match status" value="1"/>
</dbReference>
<dbReference type="Pfam" id="PF02538">
    <property type="entry name" value="Hydantoinase_B"/>
    <property type="match status" value="1"/>
</dbReference>
<dbReference type="InterPro" id="IPR003692">
    <property type="entry name" value="Hydantoinase_B"/>
</dbReference>
<dbReference type="PANTHER" id="PTHR11365:SF23">
    <property type="entry name" value="HYPOTHETICAL 5-OXOPROLINASE (EUROFUNG)-RELATED"/>
    <property type="match status" value="1"/>
</dbReference>
<evidence type="ECO:0000259" key="1">
    <source>
        <dbReference type="Pfam" id="PF02538"/>
    </source>
</evidence>
<protein>
    <recommendedName>
        <fullName evidence="1">Hydantoinase B/oxoprolinase domain-containing protein</fullName>
    </recommendedName>
</protein>
<accession>A0A0F8XM19</accession>
<dbReference type="GO" id="GO:0006749">
    <property type="term" value="P:glutathione metabolic process"/>
    <property type="evidence" value="ECO:0007669"/>
    <property type="project" value="TreeGrafter"/>
</dbReference>
<dbReference type="EMBL" id="LAZR01058391">
    <property type="protein sequence ID" value="KKK69993.1"/>
    <property type="molecule type" value="Genomic_DNA"/>
</dbReference>
<proteinExistence type="predicted"/>
<sequence>NEKGMTELRRMVSHFGLDVVRAYMGHVQDNAEESVRRVIDVLGDGEFSYPLDNGAIVHVVITIDKTKRCARIDFSKSSDQLDNNFNAPSAICRAAVSACEKEKG</sequence>
<comment type="caution">
    <text evidence="2">The sequence shown here is derived from an EMBL/GenBank/DDBJ whole genome shotgun (WGS) entry which is preliminary data.</text>
</comment>
<reference evidence="2" key="1">
    <citation type="journal article" date="2015" name="Nature">
        <title>Complex archaea that bridge the gap between prokaryotes and eukaryotes.</title>
        <authorList>
            <person name="Spang A."/>
            <person name="Saw J.H."/>
            <person name="Jorgensen S.L."/>
            <person name="Zaremba-Niedzwiedzka K."/>
            <person name="Martijn J."/>
            <person name="Lind A.E."/>
            <person name="van Eijk R."/>
            <person name="Schleper C."/>
            <person name="Guy L."/>
            <person name="Ettema T.J."/>
        </authorList>
    </citation>
    <scope>NUCLEOTIDE SEQUENCE</scope>
</reference>
<evidence type="ECO:0000313" key="2">
    <source>
        <dbReference type="EMBL" id="KKK69993.1"/>
    </source>
</evidence>
<name>A0A0F8XM19_9ZZZZ</name>
<feature type="non-terminal residue" evidence="2">
    <location>
        <position position="1"/>
    </location>
</feature>